<evidence type="ECO:0000313" key="1">
    <source>
        <dbReference type="EMBL" id="KAG7046410.1"/>
    </source>
</evidence>
<dbReference type="Proteomes" id="UP000699042">
    <property type="component" value="Unassembled WGS sequence"/>
</dbReference>
<dbReference type="EMBL" id="JAESDN010000008">
    <property type="protein sequence ID" value="KAG7046410.1"/>
    <property type="molecule type" value="Genomic_DNA"/>
</dbReference>
<protein>
    <submittedName>
        <fullName evidence="1">Uncharacterized protein</fullName>
    </submittedName>
</protein>
<keyword evidence="2" id="KW-1185">Reference proteome</keyword>
<name>A0A9P7QZ00_9PEZI</name>
<dbReference type="AlphaFoldDB" id="A0A9P7QZ00"/>
<comment type="caution">
    <text evidence="1">The sequence shown here is derived from an EMBL/GenBank/DDBJ whole genome shotgun (WGS) entry which is preliminary data.</text>
</comment>
<evidence type="ECO:0000313" key="2">
    <source>
        <dbReference type="Proteomes" id="UP000699042"/>
    </source>
</evidence>
<organism evidence="1 2">
    <name type="scientific">Colletotrichum scovillei</name>
    <dbReference type="NCBI Taxonomy" id="1209932"/>
    <lineage>
        <taxon>Eukaryota</taxon>
        <taxon>Fungi</taxon>
        <taxon>Dikarya</taxon>
        <taxon>Ascomycota</taxon>
        <taxon>Pezizomycotina</taxon>
        <taxon>Sordariomycetes</taxon>
        <taxon>Hypocreomycetidae</taxon>
        <taxon>Glomerellales</taxon>
        <taxon>Glomerellaceae</taxon>
        <taxon>Colletotrichum</taxon>
        <taxon>Colletotrichum acutatum species complex</taxon>
    </lineage>
</organism>
<reference evidence="1" key="1">
    <citation type="submission" date="2021-05" db="EMBL/GenBank/DDBJ databases">
        <title>Comparative genomics of three Colletotrichum scovillei strains and genetic complementation revealed genes involved fungal growth and virulence on chili pepper.</title>
        <authorList>
            <person name="Hsieh D.-K."/>
            <person name="Chuang S.-C."/>
            <person name="Chen C.-Y."/>
            <person name="Chao Y.-T."/>
            <person name="Lu M.-Y.J."/>
            <person name="Lee M.-H."/>
            <person name="Shih M.-C."/>
        </authorList>
    </citation>
    <scope>NUCLEOTIDE SEQUENCE</scope>
    <source>
        <strain evidence="1">Coll-153</strain>
    </source>
</reference>
<accession>A0A9P7QZ00</accession>
<gene>
    <name evidence="1" type="ORF">JMJ77_014641</name>
</gene>
<proteinExistence type="predicted"/>
<sequence>MAQYSAIRFGWVRSGFVAILLADSWATLHEYPFHLDSSQRVRKLTAPILVAASARSLGSLRLMRWTSVGYD</sequence>
<feature type="non-terminal residue" evidence="1">
    <location>
        <position position="1"/>
    </location>
</feature>